<keyword evidence="3" id="KW-0805">Transcription regulation</keyword>
<dbReference type="PANTHER" id="PTHR16223:SF332">
    <property type="entry name" value="BHLH DOMAIN-CONTAINING PROTEIN"/>
    <property type="match status" value="1"/>
</dbReference>
<dbReference type="SMART" id="SM00353">
    <property type="entry name" value="HLH"/>
    <property type="match status" value="1"/>
</dbReference>
<keyword evidence="4" id="KW-0238">DNA-binding</keyword>
<dbReference type="Proteomes" id="UP000824890">
    <property type="component" value="Unassembled WGS sequence"/>
</dbReference>
<keyword evidence="5" id="KW-0804">Transcription</keyword>
<evidence type="ECO:0000256" key="7">
    <source>
        <dbReference type="SAM" id="MobiDB-lite"/>
    </source>
</evidence>
<protein>
    <recommendedName>
        <fullName evidence="8">BHLH domain-containing protein</fullName>
    </recommendedName>
</protein>
<dbReference type="Pfam" id="PF00010">
    <property type="entry name" value="HLH"/>
    <property type="match status" value="1"/>
</dbReference>
<dbReference type="CDD" id="cd11454">
    <property type="entry name" value="bHLH_AtIND_like"/>
    <property type="match status" value="1"/>
</dbReference>
<evidence type="ECO:0000313" key="10">
    <source>
        <dbReference type="Proteomes" id="UP000824890"/>
    </source>
</evidence>
<accession>A0ABQ8AQ62</accession>
<evidence type="ECO:0000256" key="6">
    <source>
        <dbReference type="ARBA" id="ARBA00023242"/>
    </source>
</evidence>
<evidence type="ECO:0000256" key="5">
    <source>
        <dbReference type="ARBA" id="ARBA00023163"/>
    </source>
</evidence>
<reference evidence="9 10" key="1">
    <citation type="submission" date="2021-05" db="EMBL/GenBank/DDBJ databases">
        <title>Genome Assembly of Synthetic Allotetraploid Brassica napus Reveals Homoeologous Exchanges between Subgenomes.</title>
        <authorList>
            <person name="Davis J.T."/>
        </authorList>
    </citation>
    <scope>NUCLEOTIDE SEQUENCE [LARGE SCALE GENOMIC DNA]</scope>
    <source>
        <strain evidence="10">cv. Da-Ae</strain>
        <tissue evidence="9">Seedling</tissue>
    </source>
</reference>
<evidence type="ECO:0000256" key="2">
    <source>
        <dbReference type="ARBA" id="ARBA00022691"/>
    </source>
</evidence>
<evidence type="ECO:0000313" key="9">
    <source>
        <dbReference type="EMBL" id="KAH0894684.1"/>
    </source>
</evidence>
<keyword evidence="10" id="KW-1185">Reference proteome</keyword>
<feature type="compositionally biased region" description="Basic residues" evidence="7">
    <location>
        <begin position="181"/>
        <end position="190"/>
    </location>
</feature>
<dbReference type="SUPFAM" id="SSF53335">
    <property type="entry name" value="S-adenosyl-L-methionine-dependent methyltransferases"/>
    <property type="match status" value="1"/>
</dbReference>
<dbReference type="EMBL" id="JAGKQM010000013">
    <property type="protein sequence ID" value="KAH0894684.1"/>
    <property type="molecule type" value="Genomic_DNA"/>
</dbReference>
<organism evidence="9 10">
    <name type="scientific">Brassica napus</name>
    <name type="common">Rape</name>
    <dbReference type="NCBI Taxonomy" id="3708"/>
    <lineage>
        <taxon>Eukaryota</taxon>
        <taxon>Viridiplantae</taxon>
        <taxon>Streptophyta</taxon>
        <taxon>Embryophyta</taxon>
        <taxon>Tracheophyta</taxon>
        <taxon>Spermatophyta</taxon>
        <taxon>Magnoliopsida</taxon>
        <taxon>eudicotyledons</taxon>
        <taxon>Gunneridae</taxon>
        <taxon>Pentapetalae</taxon>
        <taxon>rosids</taxon>
        <taxon>malvids</taxon>
        <taxon>Brassicales</taxon>
        <taxon>Brassicaceae</taxon>
        <taxon>Brassiceae</taxon>
        <taxon>Brassica</taxon>
    </lineage>
</organism>
<feature type="domain" description="BHLH" evidence="8">
    <location>
        <begin position="266"/>
        <end position="315"/>
    </location>
</feature>
<dbReference type="InterPro" id="IPR055135">
    <property type="entry name" value="PRMT_dom"/>
</dbReference>
<comment type="caution">
    <text evidence="9">The sequence shown here is derived from an EMBL/GenBank/DDBJ whole genome shotgun (WGS) entry which is preliminary data.</text>
</comment>
<comment type="subcellular location">
    <subcellularLocation>
        <location evidence="1">Nucleus</location>
    </subcellularLocation>
</comment>
<gene>
    <name evidence="9" type="ORF">HID58_057113</name>
</gene>
<proteinExistence type="predicted"/>
<dbReference type="PROSITE" id="PS50888">
    <property type="entry name" value="BHLH"/>
    <property type="match status" value="1"/>
</dbReference>
<keyword evidence="6" id="KW-0539">Nucleus</keyword>
<evidence type="ECO:0000256" key="4">
    <source>
        <dbReference type="ARBA" id="ARBA00023125"/>
    </source>
</evidence>
<dbReference type="InterPro" id="IPR011598">
    <property type="entry name" value="bHLH_dom"/>
</dbReference>
<dbReference type="SUPFAM" id="SSF47459">
    <property type="entry name" value="HLH, helix-loop-helix DNA-binding domain"/>
    <property type="match status" value="1"/>
</dbReference>
<dbReference type="InterPro" id="IPR045843">
    <property type="entry name" value="IND-like"/>
</dbReference>
<dbReference type="PANTHER" id="PTHR16223">
    <property type="entry name" value="TRANSCRIPTION FACTOR BHLH83-RELATED"/>
    <property type="match status" value="1"/>
</dbReference>
<evidence type="ECO:0000259" key="8">
    <source>
        <dbReference type="PROSITE" id="PS50888"/>
    </source>
</evidence>
<dbReference type="Pfam" id="PF22528">
    <property type="entry name" value="PRMT_C"/>
    <property type="match status" value="1"/>
</dbReference>
<dbReference type="InterPro" id="IPR036638">
    <property type="entry name" value="HLH_DNA-bd_sf"/>
</dbReference>
<dbReference type="InterPro" id="IPR029063">
    <property type="entry name" value="SAM-dependent_MTases_sf"/>
</dbReference>
<evidence type="ECO:0000256" key="3">
    <source>
        <dbReference type="ARBA" id="ARBA00023015"/>
    </source>
</evidence>
<feature type="region of interest" description="Disordered" evidence="7">
    <location>
        <begin position="143"/>
        <end position="250"/>
    </location>
</feature>
<keyword evidence="2" id="KW-0949">S-adenosyl-L-methionine</keyword>
<dbReference type="Gene3D" id="4.10.280.10">
    <property type="entry name" value="Helix-loop-helix DNA-binding domain"/>
    <property type="match status" value="1"/>
</dbReference>
<evidence type="ECO:0000256" key="1">
    <source>
        <dbReference type="ARBA" id="ARBA00004123"/>
    </source>
</evidence>
<sequence>MNTMGEWSNNLGGMYTYATEEADFMNQLLTSYDHPGTGSSSGTASADHHGLCWSLGSHHNHLTMMPEASSFCFSGESSSYSEYYAVAPPAVRENNNGSMDFDMVDVTINTNSYLVGEETSEYDVEKYSSGKTRLPLGAVLETHDDEESILQPEISVTTTDHQKYLTGSKKRSRATSVDKNKKSKVGKRGQKSFDMSGDDRNGGEEEEGEKVKKRKTGPMMSRQNSSITLCSEDESHCASQDVGGEEEEDASKALNLNGKTRASRGAATDPQSLYARKRRERINERLRILQNLVPNGTKVDISTMLEEAVHYVKFLQLQIKLLSSDDMWMYAPIAFNGMDIGLNSSRCGTSGRLFMKGFSRNWDVIIWFRLLVRIYESVEVDEEENVKEVEVVGILQKALENTVDLSGRKLRLLPEAFGRIQGLLVDLSNNHLQSWVCSWLLWNFYGWNSTRALEVMDKLFPKGALVQPSLVVAYFGGPKSRATHWKQTVMYLEDRLTICEGETITGSMHNPRDVDIKLSYSLDGQHSKVSRTQHYKALKFPQKEAELQTCSCN</sequence>
<name>A0ABQ8AQ62_BRANA</name>
<dbReference type="Gene3D" id="2.70.160.11">
    <property type="entry name" value="Hnrnp arginine n-methyltransferase1"/>
    <property type="match status" value="1"/>
</dbReference>